<proteinExistence type="predicted"/>
<comment type="caution">
    <text evidence="2">The sequence shown here is derived from an EMBL/GenBank/DDBJ whole genome shotgun (WGS) entry which is preliminary data.</text>
</comment>
<reference evidence="3" key="1">
    <citation type="journal article" date="2023" name="Commun. Biol.">
        <title>Genome analysis of Parmales, the sister group of diatoms, reveals the evolutionary specialization of diatoms from phago-mixotrophs to photoautotrophs.</title>
        <authorList>
            <person name="Ban H."/>
            <person name="Sato S."/>
            <person name="Yoshikawa S."/>
            <person name="Yamada K."/>
            <person name="Nakamura Y."/>
            <person name="Ichinomiya M."/>
            <person name="Sato N."/>
            <person name="Blanc-Mathieu R."/>
            <person name="Endo H."/>
            <person name="Kuwata A."/>
            <person name="Ogata H."/>
        </authorList>
    </citation>
    <scope>NUCLEOTIDE SEQUENCE [LARGE SCALE GENOMIC DNA]</scope>
    <source>
        <strain evidence="3">NIES 3699</strain>
    </source>
</reference>
<feature type="region of interest" description="Disordered" evidence="1">
    <location>
        <begin position="190"/>
        <end position="223"/>
    </location>
</feature>
<feature type="compositionally biased region" description="Basic and acidic residues" evidence="1">
    <location>
        <begin position="190"/>
        <end position="210"/>
    </location>
</feature>
<feature type="compositionally biased region" description="Acidic residues" evidence="1">
    <location>
        <begin position="63"/>
        <end position="73"/>
    </location>
</feature>
<dbReference type="AlphaFoldDB" id="A0A9W7BVN7"/>
<dbReference type="EMBL" id="BRXX01000200">
    <property type="protein sequence ID" value="GMH97437.1"/>
    <property type="molecule type" value="Genomic_DNA"/>
</dbReference>
<name>A0A9W7BVN7_9STRA</name>
<feature type="region of interest" description="Disordered" evidence="1">
    <location>
        <begin position="13"/>
        <end position="75"/>
    </location>
</feature>
<sequence>MVALGYAMSEKRRLSLQQGGGAVPAIGGAKASEKDSEVRNPKPPQGARKMRVNTMRNFTPFGDDSDSDDDGDTSAEGKLRRMMMKQKENGMTALKIFQKFPSYFTGSMTKAEFEKGLKSFGKKFTTMEILGLCASFEVDSDHTRIASQKLANFCFSINSMAWKAEKNRNKYKVGDPTAFMLGHTKARPSEVQKKELEEAAQKKVEGDDAKGAGGSGGKGKFTNPPHLIGTSVKLFWKSNDNVEMHYYSNGSVVSIVPWNSGDHKQYATIHIDETKLDEALLSKEEKAEKVVVEDKPKEGGGLSKTGANALSSTLGLGMSSPKGLGVTRSLLPTAEMEEVADDGPVEISMSQKEVDFIAMRVNHAVDKKTGEKKITVNKLSDDKFDINSWILEGPEDYGAGSELERAGKVSMDEFEGVHSQLQKDTEAAGAITKEAEKKANQVRMSLEAFGSLYAAINKTNNWSVPKKRWKKAISTTLMGNLCEKFRVRVAKMMREGKL</sequence>
<accession>A0A9W7BVN7</accession>
<organism evidence="2 3">
    <name type="scientific">Triparma verrucosa</name>
    <dbReference type="NCBI Taxonomy" id="1606542"/>
    <lineage>
        <taxon>Eukaryota</taxon>
        <taxon>Sar</taxon>
        <taxon>Stramenopiles</taxon>
        <taxon>Ochrophyta</taxon>
        <taxon>Bolidophyceae</taxon>
        <taxon>Parmales</taxon>
        <taxon>Triparmaceae</taxon>
        <taxon>Triparma</taxon>
    </lineage>
</organism>
<evidence type="ECO:0000313" key="2">
    <source>
        <dbReference type="EMBL" id="GMH97437.1"/>
    </source>
</evidence>
<gene>
    <name evidence="2" type="ORF">TrVE_jg3235</name>
</gene>
<evidence type="ECO:0000313" key="3">
    <source>
        <dbReference type="Proteomes" id="UP001165160"/>
    </source>
</evidence>
<evidence type="ECO:0000256" key="1">
    <source>
        <dbReference type="SAM" id="MobiDB-lite"/>
    </source>
</evidence>
<protein>
    <submittedName>
        <fullName evidence="2">Uncharacterized protein</fullName>
    </submittedName>
</protein>
<keyword evidence="3" id="KW-1185">Reference proteome</keyword>
<feature type="compositionally biased region" description="Basic and acidic residues" evidence="1">
    <location>
        <begin position="31"/>
        <end position="40"/>
    </location>
</feature>
<dbReference type="Proteomes" id="UP001165160">
    <property type="component" value="Unassembled WGS sequence"/>
</dbReference>